<keyword evidence="5 8" id="KW-0456">Lyase</keyword>
<evidence type="ECO:0000313" key="13">
    <source>
        <dbReference type="Proteomes" id="UP000259173"/>
    </source>
</evidence>
<dbReference type="InterPro" id="IPR001765">
    <property type="entry name" value="Carbonic_anhydrase"/>
</dbReference>
<dbReference type="eggNOG" id="COG0288">
    <property type="taxonomic scope" value="Bacteria"/>
</dbReference>
<dbReference type="EMBL" id="DOGS01000171">
    <property type="protein sequence ID" value="HBQ48904.1"/>
    <property type="molecule type" value="Genomic_DNA"/>
</dbReference>
<dbReference type="Pfam" id="PF00484">
    <property type="entry name" value="Pro_CA"/>
    <property type="match status" value="1"/>
</dbReference>
<comment type="catalytic activity">
    <reaction evidence="6 8">
        <text>hydrogencarbonate + H(+) = CO2 + H2O</text>
        <dbReference type="Rhea" id="RHEA:10748"/>
        <dbReference type="ChEBI" id="CHEBI:15377"/>
        <dbReference type="ChEBI" id="CHEBI:15378"/>
        <dbReference type="ChEBI" id="CHEBI:16526"/>
        <dbReference type="ChEBI" id="CHEBI:17544"/>
        <dbReference type="EC" id="4.2.1.1"/>
    </reaction>
</comment>
<dbReference type="AlphaFoldDB" id="A0A059E9G9"/>
<reference evidence="13 14" key="2">
    <citation type="journal article" date="2018" name="Nat. Biotechnol.">
        <title>A standardized bacterial taxonomy based on genome phylogeny substantially revises the tree of life.</title>
        <authorList>
            <person name="Parks D.H."/>
            <person name="Chuvochina M."/>
            <person name="Waite D.W."/>
            <person name="Rinke C."/>
            <person name="Skarshewski A."/>
            <person name="Chaumeil P.A."/>
            <person name="Hugenholtz P."/>
        </authorList>
    </citation>
    <scope>NUCLEOTIDE SEQUENCE [LARGE SCALE GENOMIC DNA]</scope>
    <source>
        <strain evidence="10">UBA10378</strain>
        <strain evidence="9">UBA8557</strain>
    </source>
</reference>
<dbReference type="PROSITE" id="PS00705">
    <property type="entry name" value="PROK_CO2_ANHYDRASE_2"/>
    <property type="match status" value="1"/>
</dbReference>
<evidence type="ECO:0000313" key="12">
    <source>
        <dbReference type="Proteomes" id="UP000024547"/>
    </source>
</evidence>
<evidence type="ECO:0000256" key="3">
    <source>
        <dbReference type="ARBA" id="ARBA00022723"/>
    </source>
</evidence>
<feature type="binding site" evidence="7">
    <location>
        <position position="103"/>
    </location>
    <ligand>
        <name>Zn(2+)</name>
        <dbReference type="ChEBI" id="CHEBI:29105"/>
    </ligand>
</feature>
<dbReference type="EC" id="4.2.1.1" evidence="2 8"/>
<dbReference type="EMBL" id="AWFH01000003">
    <property type="protein sequence ID" value="KCZ64564.1"/>
    <property type="molecule type" value="Genomic_DNA"/>
</dbReference>
<feature type="binding site" evidence="7">
    <location>
        <position position="42"/>
    </location>
    <ligand>
        <name>Zn(2+)</name>
        <dbReference type="ChEBI" id="CHEBI:29105"/>
    </ligand>
</feature>
<gene>
    <name evidence="9" type="ORF">DCG65_12655</name>
    <name evidence="10" type="ORF">DD728_08460</name>
    <name evidence="11" type="ORF">HY36_13300</name>
</gene>
<sequence length="207" mass="22568">MKSVEELLEGYRRFRRGTYSEQAALYRELGEGQSPSFMMIACADSRADPSDIFNAAPGQLFVVRNVANLVPPYQPDGGLHGVSAALEYAVNVLKVEHVVVMGHGGCGGVAASLAGEGTPEIGEFVTPWVRLLKDARDRVVDSGSVNPQFALELEGIESSIENLMSFPFVKRAVEAGELELHGAWFAIKHGELHWRNAKTGRFEVIQP</sequence>
<proteinExistence type="inferred from homology"/>
<feature type="binding site" evidence="7">
    <location>
        <position position="106"/>
    </location>
    <ligand>
        <name>Zn(2+)</name>
        <dbReference type="ChEBI" id="CHEBI:29105"/>
    </ligand>
</feature>
<dbReference type="RefSeq" id="WP_035549012.1">
    <property type="nucleotide sequence ID" value="NZ_AWFH01000003.1"/>
</dbReference>
<dbReference type="Proteomes" id="UP000259173">
    <property type="component" value="Unassembled WGS sequence"/>
</dbReference>
<dbReference type="GO" id="GO:0015976">
    <property type="term" value="P:carbon utilization"/>
    <property type="evidence" value="ECO:0007669"/>
    <property type="project" value="InterPro"/>
</dbReference>
<comment type="function">
    <text evidence="8">Reversible hydration of carbon dioxide.</text>
</comment>
<evidence type="ECO:0000256" key="8">
    <source>
        <dbReference type="RuleBase" id="RU003956"/>
    </source>
</evidence>
<evidence type="ECO:0000256" key="4">
    <source>
        <dbReference type="ARBA" id="ARBA00022833"/>
    </source>
</evidence>
<accession>A0A059E9G9</accession>
<evidence type="ECO:0000256" key="7">
    <source>
        <dbReference type="PIRSR" id="PIRSR601765-1"/>
    </source>
</evidence>
<dbReference type="SMART" id="SM00947">
    <property type="entry name" value="Pro_CA"/>
    <property type="match status" value="1"/>
</dbReference>
<dbReference type="SUPFAM" id="SSF53056">
    <property type="entry name" value="beta-carbonic anhydrase, cab"/>
    <property type="match status" value="1"/>
</dbReference>
<dbReference type="PANTHER" id="PTHR11002">
    <property type="entry name" value="CARBONIC ANHYDRASE"/>
    <property type="match status" value="1"/>
</dbReference>
<dbReference type="CDD" id="cd00884">
    <property type="entry name" value="beta_CA_cladeB"/>
    <property type="match status" value="1"/>
</dbReference>
<keyword evidence="3 7" id="KW-0479">Metal-binding</keyword>
<dbReference type="Gene3D" id="3.40.1050.10">
    <property type="entry name" value="Carbonic anhydrase"/>
    <property type="match status" value="1"/>
</dbReference>
<dbReference type="InterPro" id="IPR015892">
    <property type="entry name" value="Carbonic_anhydrase_CS"/>
</dbReference>
<evidence type="ECO:0000256" key="6">
    <source>
        <dbReference type="ARBA" id="ARBA00048348"/>
    </source>
</evidence>
<dbReference type="InterPro" id="IPR045066">
    <property type="entry name" value="Beta_CA_cladeB"/>
</dbReference>
<dbReference type="GO" id="GO:0004089">
    <property type="term" value="F:carbonate dehydratase activity"/>
    <property type="evidence" value="ECO:0007669"/>
    <property type="project" value="UniProtKB-UniRule"/>
</dbReference>
<comment type="cofactor">
    <cofactor evidence="7">
        <name>Zn(2+)</name>
        <dbReference type="ChEBI" id="CHEBI:29105"/>
    </cofactor>
    <text evidence="7">Binds 1 zinc ion per subunit.</text>
</comment>
<protein>
    <recommendedName>
        <fullName evidence="2 8">Carbonic anhydrase</fullName>
        <ecNumber evidence="2 8">4.2.1.1</ecNumber>
    </recommendedName>
    <alternativeName>
        <fullName evidence="8">Carbonate dehydratase</fullName>
    </alternativeName>
</protein>
<name>A0A059E9G9_9PROT</name>
<dbReference type="PANTHER" id="PTHR11002:SF76">
    <property type="entry name" value="CARBONIC ANHYDRASE"/>
    <property type="match status" value="1"/>
</dbReference>
<dbReference type="STRING" id="1280948.HY36_13300"/>
<dbReference type="InterPro" id="IPR036874">
    <property type="entry name" value="Carbonic_anhydrase_sf"/>
</dbReference>
<dbReference type="OrthoDB" id="9797527at2"/>
<evidence type="ECO:0000313" key="10">
    <source>
        <dbReference type="EMBL" id="HBQ48904.1"/>
    </source>
</evidence>
<keyword evidence="4 7" id="KW-0862">Zinc</keyword>
<evidence type="ECO:0000313" key="11">
    <source>
        <dbReference type="EMBL" id="KCZ64564.1"/>
    </source>
</evidence>
<evidence type="ECO:0000313" key="9">
    <source>
        <dbReference type="EMBL" id="HAE95405.1"/>
    </source>
</evidence>
<dbReference type="Proteomes" id="UP000263957">
    <property type="component" value="Unassembled WGS sequence"/>
</dbReference>
<dbReference type="EMBL" id="DMBR01000382">
    <property type="protein sequence ID" value="HAE95405.1"/>
    <property type="molecule type" value="Genomic_DNA"/>
</dbReference>
<evidence type="ECO:0000256" key="5">
    <source>
        <dbReference type="ARBA" id="ARBA00023239"/>
    </source>
</evidence>
<evidence type="ECO:0000313" key="14">
    <source>
        <dbReference type="Proteomes" id="UP000263957"/>
    </source>
</evidence>
<comment type="similarity">
    <text evidence="1 8">Belongs to the beta-class carbonic anhydrase family.</text>
</comment>
<dbReference type="PATRIC" id="fig|1280948.3.peg.899"/>
<dbReference type="GO" id="GO:0008270">
    <property type="term" value="F:zinc ion binding"/>
    <property type="evidence" value="ECO:0007669"/>
    <property type="project" value="UniProtKB-UniRule"/>
</dbReference>
<organism evidence="11 12">
    <name type="scientific">Hyphomonas atlantica</name>
    <dbReference type="NCBI Taxonomy" id="1280948"/>
    <lineage>
        <taxon>Bacteria</taxon>
        <taxon>Pseudomonadati</taxon>
        <taxon>Pseudomonadota</taxon>
        <taxon>Alphaproteobacteria</taxon>
        <taxon>Hyphomonadales</taxon>
        <taxon>Hyphomonadaceae</taxon>
        <taxon>Hyphomonas</taxon>
    </lineage>
</organism>
<evidence type="ECO:0000256" key="2">
    <source>
        <dbReference type="ARBA" id="ARBA00012925"/>
    </source>
</evidence>
<feature type="binding site" evidence="7">
    <location>
        <position position="44"/>
    </location>
    <ligand>
        <name>Zn(2+)</name>
        <dbReference type="ChEBI" id="CHEBI:29105"/>
    </ligand>
</feature>
<keyword evidence="12" id="KW-1185">Reference proteome</keyword>
<comment type="caution">
    <text evidence="11">The sequence shown here is derived from an EMBL/GenBank/DDBJ whole genome shotgun (WGS) entry which is preliminary data.</text>
</comment>
<reference evidence="11 12" key="1">
    <citation type="journal article" date="2014" name="Antonie Van Leeuwenhoek">
        <title>Hyphomonas beringensis sp. nov. and Hyphomonas chukchiensis sp. nov., isolated from surface seawater of the Bering Sea and Chukchi Sea.</title>
        <authorList>
            <person name="Li C."/>
            <person name="Lai Q."/>
            <person name="Li G."/>
            <person name="Dong C."/>
            <person name="Wang J."/>
            <person name="Liao Y."/>
            <person name="Shao Z."/>
        </authorList>
    </citation>
    <scope>NUCLEOTIDE SEQUENCE [LARGE SCALE GENOMIC DNA]</scope>
    <source>
        <strain evidence="11 12">22II1-22F38</strain>
    </source>
</reference>
<dbReference type="Proteomes" id="UP000024547">
    <property type="component" value="Unassembled WGS sequence"/>
</dbReference>
<evidence type="ECO:0000256" key="1">
    <source>
        <dbReference type="ARBA" id="ARBA00006217"/>
    </source>
</evidence>